<reference evidence="2" key="1">
    <citation type="journal article" date="2019" name="Int. J. Syst. Evol. Microbiol.">
        <title>The Global Catalogue of Microorganisms (GCM) 10K type strain sequencing project: providing services to taxonomists for standard genome sequencing and annotation.</title>
        <authorList>
            <consortium name="The Broad Institute Genomics Platform"/>
            <consortium name="The Broad Institute Genome Sequencing Center for Infectious Disease"/>
            <person name="Wu L."/>
            <person name="Ma J."/>
        </authorList>
    </citation>
    <scope>NUCLEOTIDE SEQUENCE [LARGE SCALE GENOMIC DNA]</scope>
    <source>
        <strain evidence="2">KCTC 23917</strain>
    </source>
</reference>
<accession>A0ABQ2XVU5</accession>
<protein>
    <submittedName>
        <fullName evidence="1">Uncharacterized protein</fullName>
    </submittedName>
</protein>
<gene>
    <name evidence="1" type="ORF">GCM10010946_11950</name>
</gene>
<name>A0ABQ2XVU5_9BURK</name>
<proteinExistence type="predicted"/>
<organism evidence="1 2">
    <name type="scientific">Undibacterium squillarum</name>
    <dbReference type="NCBI Taxonomy" id="1131567"/>
    <lineage>
        <taxon>Bacteria</taxon>
        <taxon>Pseudomonadati</taxon>
        <taxon>Pseudomonadota</taxon>
        <taxon>Betaproteobacteria</taxon>
        <taxon>Burkholderiales</taxon>
        <taxon>Oxalobacteraceae</taxon>
        <taxon>Undibacterium</taxon>
    </lineage>
</organism>
<evidence type="ECO:0000313" key="1">
    <source>
        <dbReference type="EMBL" id="GGX35993.1"/>
    </source>
</evidence>
<dbReference type="Proteomes" id="UP000653343">
    <property type="component" value="Unassembled WGS sequence"/>
</dbReference>
<comment type="caution">
    <text evidence="1">The sequence shown here is derived from an EMBL/GenBank/DDBJ whole genome shotgun (WGS) entry which is preliminary data.</text>
</comment>
<dbReference type="EMBL" id="BMYU01000002">
    <property type="protein sequence ID" value="GGX35993.1"/>
    <property type="molecule type" value="Genomic_DNA"/>
</dbReference>
<evidence type="ECO:0000313" key="2">
    <source>
        <dbReference type="Proteomes" id="UP000653343"/>
    </source>
</evidence>
<keyword evidence="2" id="KW-1185">Reference proteome</keyword>
<sequence>MLISAQRNRARRQKVRLSENYKCGFLHNNGVRIPHQRERDLRNISKVLTGTYPEQKAVSDDPVHRVCDGERSKYRKGF</sequence>